<feature type="transmembrane region" description="Helical" evidence="7">
    <location>
        <begin position="81"/>
        <end position="105"/>
    </location>
</feature>
<evidence type="ECO:0000313" key="9">
    <source>
        <dbReference type="EMBL" id="CCV65589.1"/>
    </source>
</evidence>
<dbReference type="OrthoDB" id="9774451at2"/>
<evidence type="ECO:0000313" key="10">
    <source>
        <dbReference type="Proteomes" id="UP000032737"/>
    </source>
</evidence>
<reference evidence="9 10" key="1">
    <citation type="journal article" date="2013" name="J. Mol. Microbiol. Biotechnol.">
        <title>Analysis of the Complete Genomes of Acholeplasma brassicae , A. palmae and A. laidlawii and Their Comparison to the Obligate Parasites from ' Candidatus Phytoplasma'.</title>
        <authorList>
            <person name="Kube M."/>
            <person name="Siewert C."/>
            <person name="Migdoll A.M."/>
            <person name="Duduk B."/>
            <person name="Holz S."/>
            <person name="Rabus R."/>
            <person name="Seemuller E."/>
            <person name="Mitrovic J."/>
            <person name="Muller I."/>
            <person name="Buttner C."/>
            <person name="Reinhardt R."/>
        </authorList>
    </citation>
    <scope>NUCLEOTIDE SEQUENCE [LARGE SCALE GENOMIC DNA]</scope>
    <source>
        <strain evidence="10">0502</strain>
    </source>
</reference>
<proteinExistence type="inferred from homology"/>
<feature type="transmembrane region" description="Helical" evidence="7">
    <location>
        <begin position="28"/>
        <end position="60"/>
    </location>
</feature>
<evidence type="ECO:0000256" key="4">
    <source>
        <dbReference type="ARBA" id="ARBA00022970"/>
    </source>
</evidence>
<keyword evidence="7" id="KW-0813">Transport</keyword>
<evidence type="ECO:0000256" key="6">
    <source>
        <dbReference type="ARBA" id="ARBA00023136"/>
    </source>
</evidence>
<comment type="subcellular location">
    <subcellularLocation>
        <location evidence="7">Cell membrane</location>
        <topology evidence="7">Multi-pass membrane protein</topology>
    </subcellularLocation>
    <subcellularLocation>
        <location evidence="1">Membrane</location>
        <topology evidence="1">Multi-pass membrane protein</topology>
    </subcellularLocation>
</comment>
<dbReference type="STRING" id="61635.BN85305680"/>
<dbReference type="GO" id="GO:0055085">
    <property type="term" value="P:transmembrane transport"/>
    <property type="evidence" value="ECO:0007669"/>
    <property type="project" value="InterPro"/>
</dbReference>
<dbReference type="PROSITE" id="PS50890">
    <property type="entry name" value="PUA"/>
    <property type="match status" value="1"/>
</dbReference>
<organism evidence="9 10">
    <name type="scientific">Acholeplasma brassicae</name>
    <dbReference type="NCBI Taxonomy" id="61635"/>
    <lineage>
        <taxon>Bacteria</taxon>
        <taxon>Bacillati</taxon>
        <taxon>Mycoplasmatota</taxon>
        <taxon>Mollicutes</taxon>
        <taxon>Acholeplasmatales</taxon>
        <taxon>Acholeplasmataceae</taxon>
        <taxon>Acholeplasma</taxon>
    </lineage>
</organism>
<keyword evidence="10" id="KW-1185">Reference proteome</keyword>
<dbReference type="CDD" id="cd06261">
    <property type="entry name" value="TM_PBP2"/>
    <property type="match status" value="1"/>
</dbReference>
<evidence type="ECO:0000256" key="5">
    <source>
        <dbReference type="ARBA" id="ARBA00022989"/>
    </source>
</evidence>
<dbReference type="GO" id="GO:0005886">
    <property type="term" value="C:plasma membrane"/>
    <property type="evidence" value="ECO:0007669"/>
    <property type="project" value="UniProtKB-SubCell"/>
</dbReference>
<evidence type="ECO:0000256" key="2">
    <source>
        <dbReference type="ARBA" id="ARBA00010072"/>
    </source>
</evidence>
<dbReference type="HOGENOM" id="CLU_019602_1_1_14"/>
<keyword evidence="4" id="KW-0029">Amino-acid transport</keyword>
<dbReference type="Gene3D" id="1.10.3720.10">
    <property type="entry name" value="MetI-like"/>
    <property type="match status" value="1"/>
</dbReference>
<evidence type="ECO:0000256" key="7">
    <source>
        <dbReference type="RuleBase" id="RU363032"/>
    </source>
</evidence>
<dbReference type="KEGG" id="abra:BN85305680"/>
<dbReference type="SUPFAM" id="SSF161098">
    <property type="entry name" value="MetI-like"/>
    <property type="match status" value="1"/>
</dbReference>
<evidence type="ECO:0000259" key="8">
    <source>
        <dbReference type="PROSITE" id="PS50928"/>
    </source>
</evidence>
<accession>U4KSV3</accession>
<dbReference type="RefSeq" id="WP_030004449.1">
    <property type="nucleotide sequence ID" value="NC_022549.1"/>
</dbReference>
<dbReference type="PANTHER" id="PTHR30614:SF20">
    <property type="entry name" value="GLUTAMINE TRANSPORT SYSTEM PERMEASE PROTEIN GLNP"/>
    <property type="match status" value="1"/>
</dbReference>
<feature type="transmembrane region" description="Helical" evidence="7">
    <location>
        <begin position="111"/>
        <end position="132"/>
    </location>
</feature>
<dbReference type="InterPro" id="IPR035906">
    <property type="entry name" value="MetI-like_sf"/>
</dbReference>
<gene>
    <name evidence="9" type="ORF">BN85305680</name>
</gene>
<keyword evidence="6 7" id="KW-0472">Membrane</keyword>
<dbReference type="GO" id="GO:0006865">
    <property type="term" value="P:amino acid transport"/>
    <property type="evidence" value="ECO:0007669"/>
    <property type="project" value="UniProtKB-KW"/>
</dbReference>
<dbReference type="PANTHER" id="PTHR30614">
    <property type="entry name" value="MEMBRANE COMPONENT OF AMINO ACID ABC TRANSPORTER"/>
    <property type="match status" value="1"/>
</dbReference>
<keyword evidence="5 7" id="KW-1133">Transmembrane helix</keyword>
<evidence type="ECO:0000256" key="3">
    <source>
        <dbReference type="ARBA" id="ARBA00022692"/>
    </source>
</evidence>
<dbReference type="PROSITE" id="PS50928">
    <property type="entry name" value="ABC_TM1"/>
    <property type="match status" value="1"/>
</dbReference>
<dbReference type="Proteomes" id="UP000032737">
    <property type="component" value="Chromosome"/>
</dbReference>
<name>U4KSV3_9MOLU</name>
<comment type="similarity">
    <text evidence="2">Belongs to the binding-protein-dependent transport system permease family. HisMQ subfamily.</text>
</comment>
<dbReference type="Pfam" id="PF00528">
    <property type="entry name" value="BPD_transp_1"/>
    <property type="match status" value="1"/>
</dbReference>
<dbReference type="InterPro" id="IPR043429">
    <property type="entry name" value="ArtM/GltK/GlnP/TcyL/YhdX-like"/>
</dbReference>
<sequence>MNDLLMSLPDQGEFFKTLIYLFVTYYKVILFGLGITVLLSVVGTVGGFFLAIGLTGFRTLEVDKKRDTLVIKILKVIGQKFAVLYVTVFRGTPMIVQAMIIFYGVAQANLFSWWAPLPAGLIIVTLNTTAYISEVLRGGLESLDVGQMEAARSVGMTKSQAMRHVMWPQAIKNALPGIGNEFVVNLKDTAVLSVISVVDLFYAVRQSASESYRFLEAFMIAAIMYLILTYLSSKLINYLSRRMSQTGEANL</sequence>
<protein>
    <submittedName>
        <fullName evidence="9">Amino acid ABC transporter, permease subunit</fullName>
    </submittedName>
</protein>
<feature type="transmembrane region" description="Helical" evidence="7">
    <location>
        <begin position="214"/>
        <end position="233"/>
    </location>
</feature>
<dbReference type="EMBL" id="FO681348">
    <property type="protein sequence ID" value="CCV65589.1"/>
    <property type="molecule type" value="Genomic_DNA"/>
</dbReference>
<keyword evidence="3 7" id="KW-0812">Transmembrane</keyword>
<dbReference type="AlphaFoldDB" id="U4KSV3"/>
<evidence type="ECO:0000256" key="1">
    <source>
        <dbReference type="ARBA" id="ARBA00004141"/>
    </source>
</evidence>
<feature type="domain" description="ABC transmembrane type-1" evidence="8">
    <location>
        <begin position="33"/>
        <end position="236"/>
    </location>
</feature>
<dbReference type="InterPro" id="IPR000515">
    <property type="entry name" value="MetI-like"/>
</dbReference>